<dbReference type="AlphaFoldDB" id="A0A2Z5MSH6"/>
<gene>
    <name evidence="1" type="ORF">CUJ89_02080</name>
</gene>
<accession>A0A2Z5MSH6</accession>
<dbReference type="EMBL" id="CP024902">
    <property type="protein sequence ID" value="AXF19417.1"/>
    <property type="molecule type" value="Genomic_DNA"/>
</dbReference>
<dbReference type="Proteomes" id="UP000253104">
    <property type="component" value="Chromosome mHSR5_A"/>
</dbReference>
<proteinExistence type="predicted"/>
<reference evidence="1 2" key="1">
    <citation type="journal article" date="2018" name="ISME J.">
        <title>Involvement of Burkholderiaceae and sulfurous volatiles in disease-suppressive soils.</title>
        <authorList>
            <person name="Carrion V.J."/>
            <person name="Cordovez V."/>
            <person name="Tyc O."/>
            <person name="Etalo D.W."/>
            <person name="de Bruijn I."/>
            <person name="de Jager V.C."/>
            <person name="Medema M.H."/>
            <person name="Eberl L."/>
            <person name="Raaijmakers J.M."/>
        </authorList>
    </citation>
    <scope>NUCLEOTIDE SEQUENCE [LARGE SCALE GENOMIC DNA]</scope>
    <source>
        <strain evidence="2">mHSR5</strain>
    </source>
</reference>
<organism evidence="1 2">
    <name type="scientific">Burkholderia pyrrocinia</name>
    <name type="common">Pseudomonas pyrrocinia</name>
    <dbReference type="NCBI Taxonomy" id="60550"/>
    <lineage>
        <taxon>Bacteria</taxon>
        <taxon>Pseudomonadati</taxon>
        <taxon>Pseudomonadota</taxon>
        <taxon>Betaproteobacteria</taxon>
        <taxon>Burkholderiales</taxon>
        <taxon>Burkholderiaceae</taxon>
        <taxon>Burkholderia</taxon>
        <taxon>Burkholderia cepacia complex</taxon>
    </lineage>
</organism>
<protein>
    <submittedName>
        <fullName evidence="1">Uncharacterized protein</fullName>
    </submittedName>
</protein>
<sequence length="151" mass="17099">MLRVTVELWPGGRESGRRVIATADIGRVRSGAHADYQVHLEEGLLGDVGDIATVREYPRWSASVWDLVARCIAAGLNEGKEELPERPTLPLVPVHTSDGLRYVRMREIPEPAQTFFRRRMVHSTCPVIDEDPEPMGCAYASDWEDFLRGWR</sequence>
<name>A0A2Z5MSH6_BURPY</name>
<evidence type="ECO:0000313" key="1">
    <source>
        <dbReference type="EMBL" id="AXF19417.1"/>
    </source>
</evidence>
<dbReference type="OrthoDB" id="769885at2"/>
<evidence type="ECO:0000313" key="2">
    <source>
        <dbReference type="Proteomes" id="UP000253104"/>
    </source>
</evidence>